<proteinExistence type="predicted"/>
<name>A0A9N8MBE3_9BASI</name>
<sequence length="104" mass="11201">MEASSALRILIESDQTTRMEDSSVPSLNEEIAGREGTMALSPSVAQLPNQDIQDSIARAGKGLRTVVKIGWNLGARNAALAQGVDGMIQRDDHRRHQHGGGNHM</sequence>
<evidence type="ECO:0000313" key="2">
    <source>
        <dbReference type="Proteomes" id="UP000836404"/>
    </source>
</evidence>
<comment type="caution">
    <text evidence="1">The sequence shown here is derived from an EMBL/GenBank/DDBJ whole genome shotgun (WGS) entry which is preliminary data.</text>
</comment>
<reference evidence="1 2" key="1">
    <citation type="submission" date="2020-10" db="EMBL/GenBank/DDBJ databases">
        <authorList>
            <person name="Sedaghatjoo S."/>
        </authorList>
    </citation>
    <scope>NUCLEOTIDE SEQUENCE [LARGE SCALE GENOMIC DNA]</scope>
    <source>
        <strain evidence="1 2">LLFL</strain>
    </source>
</reference>
<accession>A0A9N8MBE3</accession>
<dbReference type="EMBL" id="CAJHJF010004081">
    <property type="protein sequence ID" value="CAD6940355.1"/>
    <property type="molecule type" value="Genomic_DNA"/>
</dbReference>
<keyword evidence="2" id="KW-1185">Reference proteome</keyword>
<gene>
    <name evidence="1" type="ORF">JKILLFL_G630</name>
</gene>
<protein>
    <submittedName>
        <fullName evidence="1">Uncharacterized protein</fullName>
    </submittedName>
</protein>
<dbReference type="Proteomes" id="UP000836404">
    <property type="component" value="Unassembled WGS sequence"/>
</dbReference>
<evidence type="ECO:0000313" key="1">
    <source>
        <dbReference type="EMBL" id="CAD6940355.1"/>
    </source>
</evidence>
<organism evidence="1 2">
    <name type="scientific">Tilletia laevis</name>
    <dbReference type="NCBI Taxonomy" id="157183"/>
    <lineage>
        <taxon>Eukaryota</taxon>
        <taxon>Fungi</taxon>
        <taxon>Dikarya</taxon>
        <taxon>Basidiomycota</taxon>
        <taxon>Ustilaginomycotina</taxon>
        <taxon>Exobasidiomycetes</taxon>
        <taxon>Tilletiales</taxon>
        <taxon>Tilletiaceae</taxon>
        <taxon>Tilletia</taxon>
    </lineage>
</organism>
<dbReference type="AlphaFoldDB" id="A0A9N8MBE3"/>